<dbReference type="RefSeq" id="WP_124222835.1">
    <property type="nucleotide sequence ID" value="NZ_RKQL01000004.1"/>
</dbReference>
<gene>
    <name evidence="2" type="ORF">EDC62_1799</name>
</gene>
<dbReference type="OrthoDB" id="9810929at2"/>
<evidence type="ECO:0000313" key="2">
    <source>
        <dbReference type="EMBL" id="RPE66727.1"/>
    </source>
</evidence>
<dbReference type="InterPro" id="IPR035461">
    <property type="entry name" value="GmhA/DiaA"/>
</dbReference>
<reference evidence="2 3" key="1">
    <citation type="submission" date="2018-11" db="EMBL/GenBank/DDBJ databases">
        <title>Genomic Encyclopedia of Type Strains, Phase IV (KMG-IV): sequencing the most valuable type-strain genomes for metagenomic binning, comparative biology and taxonomic classification.</title>
        <authorList>
            <person name="Goeker M."/>
        </authorList>
    </citation>
    <scope>NUCLEOTIDE SEQUENCE [LARGE SCALE GENOMIC DNA]</scope>
    <source>
        <strain evidence="2 3">DSM 101684</strain>
    </source>
</reference>
<dbReference type="EMBL" id="RKQL01000004">
    <property type="protein sequence ID" value="RPE66727.1"/>
    <property type="molecule type" value="Genomic_DNA"/>
</dbReference>
<dbReference type="PANTHER" id="PTHR30390:SF6">
    <property type="entry name" value="DNAA INITIATOR-ASSOCIATING PROTEIN DIAA"/>
    <property type="match status" value="1"/>
</dbReference>
<dbReference type="InterPro" id="IPR001347">
    <property type="entry name" value="SIS_dom"/>
</dbReference>
<dbReference type="Gene3D" id="3.40.50.10490">
    <property type="entry name" value="Glucose-6-phosphate isomerase like protein, domain 1"/>
    <property type="match status" value="1"/>
</dbReference>
<organism evidence="2 3">
    <name type="scientific">Tibeticola sediminis</name>
    <dbReference type="NCBI Taxonomy" id="1917811"/>
    <lineage>
        <taxon>Bacteria</taxon>
        <taxon>Pseudomonadati</taxon>
        <taxon>Pseudomonadota</taxon>
        <taxon>Betaproteobacteria</taxon>
        <taxon>Burkholderiales</taxon>
        <taxon>Comamonadaceae</taxon>
        <taxon>Tibeticola</taxon>
    </lineage>
</organism>
<comment type="caution">
    <text evidence="2">The sequence shown here is derived from an EMBL/GenBank/DDBJ whole genome shotgun (WGS) entry which is preliminary data.</text>
</comment>
<keyword evidence="3" id="KW-1185">Reference proteome</keyword>
<dbReference type="GO" id="GO:0097367">
    <property type="term" value="F:carbohydrate derivative binding"/>
    <property type="evidence" value="ECO:0007669"/>
    <property type="project" value="InterPro"/>
</dbReference>
<keyword evidence="2" id="KW-0413">Isomerase</keyword>
<dbReference type="Proteomes" id="UP000272193">
    <property type="component" value="Unassembled WGS sequence"/>
</dbReference>
<dbReference type="InterPro" id="IPR050099">
    <property type="entry name" value="SIS_GmhA/DiaA_subfam"/>
</dbReference>
<dbReference type="PANTHER" id="PTHR30390">
    <property type="entry name" value="SEDOHEPTULOSE 7-PHOSPHATE ISOMERASE / DNAA INITIATOR-ASSOCIATING FACTOR FOR REPLICATION INITIATION"/>
    <property type="match status" value="1"/>
</dbReference>
<dbReference type="GO" id="GO:1901135">
    <property type="term" value="P:carbohydrate derivative metabolic process"/>
    <property type="evidence" value="ECO:0007669"/>
    <property type="project" value="InterPro"/>
</dbReference>
<accession>A0A3N4UNX4</accession>
<dbReference type="GO" id="GO:0016853">
    <property type="term" value="F:isomerase activity"/>
    <property type="evidence" value="ECO:0007669"/>
    <property type="project" value="UniProtKB-KW"/>
</dbReference>
<dbReference type="CDD" id="cd05006">
    <property type="entry name" value="SIS_GmhA"/>
    <property type="match status" value="1"/>
</dbReference>
<protein>
    <submittedName>
        <fullName evidence="2">D-sedoheptulose 7-phosphate isomerase</fullName>
    </submittedName>
</protein>
<name>A0A3N4UNX4_9BURK</name>
<evidence type="ECO:0000313" key="3">
    <source>
        <dbReference type="Proteomes" id="UP000272193"/>
    </source>
</evidence>
<dbReference type="InterPro" id="IPR046348">
    <property type="entry name" value="SIS_dom_sf"/>
</dbReference>
<dbReference type="PROSITE" id="PS51464">
    <property type="entry name" value="SIS"/>
    <property type="match status" value="1"/>
</dbReference>
<dbReference type="Pfam" id="PF13580">
    <property type="entry name" value="SIS_2"/>
    <property type="match status" value="1"/>
</dbReference>
<sequence length="199" mass="20796">MPEHLIQKHFVEAADLLYPASEQLPKGVAAAAEALVAALTSGGKVLIAGVGSTALLARHLAGLLVGGFERERPELAAVALSEDPSFTVAATTANAAGTERLARQVRALGLAPDVLVILAMSGNEPMLLRALEVAHERELSVVAITGQGGGALARGLRETDVWLGVPHERSARVFEAQTLLLHALCDELDLQLLGEPENP</sequence>
<proteinExistence type="predicted"/>
<feature type="domain" description="SIS" evidence="1">
    <location>
        <begin position="35"/>
        <end position="198"/>
    </location>
</feature>
<dbReference type="AlphaFoldDB" id="A0A3N4UNX4"/>
<dbReference type="SUPFAM" id="SSF53697">
    <property type="entry name" value="SIS domain"/>
    <property type="match status" value="1"/>
</dbReference>
<evidence type="ECO:0000259" key="1">
    <source>
        <dbReference type="PROSITE" id="PS51464"/>
    </source>
</evidence>